<organism evidence="1 2">
    <name type="scientific">Symbiochloris irregularis</name>
    <dbReference type="NCBI Taxonomy" id="706552"/>
    <lineage>
        <taxon>Eukaryota</taxon>
        <taxon>Viridiplantae</taxon>
        <taxon>Chlorophyta</taxon>
        <taxon>core chlorophytes</taxon>
        <taxon>Trebouxiophyceae</taxon>
        <taxon>Trebouxiales</taxon>
        <taxon>Trebouxiaceae</taxon>
        <taxon>Symbiochloris</taxon>
    </lineage>
</organism>
<accession>A0AAW1NRI5</accession>
<reference evidence="1 2" key="1">
    <citation type="journal article" date="2024" name="Nat. Commun.">
        <title>Phylogenomics reveals the evolutionary origins of lichenization in chlorophyte algae.</title>
        <authorList>
            <person name="Puginier C."/>
            <person name="Libourel C."/>
            <person name="Otte J."/>
            <person name="Skaloud P."/>
            <person name="Haon M."/>
            <person name="Grisel S."/>
            <person name="Petersen M."/>
            <person name="Berrin J.G."/>
            <person name="Delaux P.M."/>
            <person name="Dal Grande F."/>
            <person name="Keller J."/>
        </authorList>
    </citation>
    <scope>NUCLEOTIDE SEQUENCE [LARGE SCALE GENOMIC DNA]</scope>
    <source>
        <strain evidence="1 2">SAG 2036</strain>
    </source>
</reference>
<name>A0AAW1NRI5_9CHLO</name>
<proteinExistence type="predicted"/>
<dbReference type="InterPro" id="IPR036748">
    <property type="entry name" value="MTH938-like_sf"/>
</dbReference>
<dbReference type="InterPro" id="IPR007523">
    <property type="entry name" value="NDUFAF3/AAMDC"/>
</dbReference>
<dbReference type="EMBL" id="JALJOQ010000171">
    <property type="protein sequence ID" value="KAK9791839.1"/>
    <property type="molecule type" value="Genomic_DNA"/>
</dbReference>
<dbReference type="PANTHER" id="PTHR21192">
    <property type="entry name" value="NUCLEAR PROTEIN E3-3"/>
    <property type="match status" value="1"/>
</dbReference>
<evidence type="ECO:0000313" key="2">
    <source>
        <dbReference type="Proteomes" id="UP001465755"/>
    </source>
</evidence>
<dbReference type="AlphaFoldDB" id="A0AAW1NRI5"/>
<keyword evidence="2" id="KW-1185">Reference proteome</keyword>
<evidence type="ECO:0008006" key="3">
    <source>
        <dbReference type="Google" id="ProtNLM"/>
    </source>
</evidence>
<dbReference type="GO" id="GO:0032981">
    <property type="term" value="P:mitochondrial respiratory chain complex I assembly"/>
    <property type="evidence" value="ECO:0007669"/>
    <property type="project" value="TreeGrafter"/>
</dbReference>
<evidence type="ECO:0000313" key="1">
    <source>
        <dbReference type="EMBL" id="KAK9791839.1"/>
    </source>
</evidence>
<gene>
    <name evidence="1" type="ORF">WJX73_007540</name>
</gene>
<dbReference type="GO" id="GO:0005743">
    <property type="term" value="C:mitochondrial inner membrane"/>
    <property type="evidence" value="ECO:0007669"/>
    <property type="project" value="TreeGrafter"/>
</dbReference>
<comment type="caution">
    <text evidence="1">The sequence shown here is derived from an EMBL/GenBank/DDBJ whole genome shotgun (WGS) entry which is preliminary data.</text>
</comment>
<dbReference type="Proteomes" id="UP001465755">
    <property type="component" value="Unassembled WGS sequence"/>
</dbReference>
<dbReference type="SUPFAM" id="SSF64076">
    <property type="entry name" value="MTH938-like"/>
    <property type="match status" value="1"/>
</dbReference>
<dbReference type="Pfam" id="PF04430">
    <property type="entry name" value="DUF498"/>
    <property type="match status" value="1"/>
</dbReference>
<protein>
    <recommendedName>
        <fullName evidence="3">NADH dehydrogenase [ubiquinone] 1 alpha subcomplex assembly factor 3</fullName>
    </recommendedName>
</protein>
<sequence length="163" mass="18247">MKVLAHCSSEYSGGLPLRRDLRLLPKHFGTRHTLATKAEQYDLIEAELGVTRIDGCDADGFLLNGDRYVYGAVLCTTETYFSWKPQSLAQVTTEALSFLDLIRPQPELILIGTGREMQPLTKELHECISSKGMFYEALSTPNAISTYNILNQEARKRASCCIK</sequence>
<dbReference type="PANTHER" id="PTHR21192:SF2">
    <property type="entry name" value="NADH DEHYDROGENASE [UBIQUINONE] 1 ALPHA SUBCOMPLEX ASSEMBLY FACTOR 3"/>
    <property type="match status" value="1"/>
</dbReference>
<dbReference type="Gene3D" id="3.40.1230.10">
    <property type="entry name" value="MTH938-like"/>
    <property type="match status" value="1"/>
</dbReference>